<dbReference type="GO" id="GO:0016787">
    <property type="term" value="F:hydrolase activity"/>
    <property type="evidence" value="ECO:0007669"/>
    <property type="project" value="UniProtKB-KW"/>
</dbReference>
<dbReference type="Pfam" id="PF04344">
    <property type="entry name" value="CheZ"/>
    <property type="match status" value="1"/>
</dbReference>
<dbReference type="PANTHER" id="PTHR43693:SF1">
    <property type="entry name" value="PROTEIN PHOSPHATASE CHEZ"/>
    <property type="match status" value="1"/>
</dbReference>
<dbReference type="RefSeq" id="WP_277835187.1">
    <property type="nucleotide sequence ID" value="NZ_JARQZE010000021.1"/>
</dbReference>
<reference evidence="12" key="1">
    <citation type="journal article" date="2019" name="Int. J. Syst. Evol. Microbiol.">
        <title>The Global Catalogue of Microorganisms (GCM) 10K type strain sequencing project: providing services to taxonomists for standard genome sequencing and annotation.</title>
        <authorList>
            <consortium name="The Broad Institute Genomics Platform"/>
            <consortium name="The Broad Institute Genome Sequencing Center for Infectious Disease"/>
            <person name="Wu L."/>
            <person name="Ma J."/>
        </authorList>
    </citation>
    <scope>NUCLEOTIDE SEQUENCE [LARGE SCALE GENOMIC DNA]</scope>
    <source>
        <strain evidence="12">CCUG 48884</strain>
    </source>
</reference>
<keyword evidence="4" id="KW-0963">Cytoplasm</keyword>
<sequence length="298" mass="31415">MSKKSKIDEAGDSDELQALFDSIAAEPVGRARSPSVARPVEASPLGASADTGDSDELQALFDAVASQAEHTAEPAAPQAAAPAAAASNTHASVAEQVEPAVVFTRLGQLTRQVHDTLRELGLEGTLQEAAEAIPDVRQRLAYIAQMTEQSASRVLNATDVAAPIQSALASGANALGARWDRLYAGELSPGEFRDLSGDTRRFIAEVAAGSRSTSKQLHEIMMAQDFQDLTGQVIKRVLELAQMLESQLVQVLIEATPPQVRAECKASLLNGPVIDGVAGADVLHNQSEVDDLLESLGF</sequence>
<evidence type="ECO:0000256" key="8">
    <source>
        <dbReference type="ARBA" id="ARBA00022912"/>
    </source>
</evidence>
<keyword evidence="5" id="KW-0145">Chemotaxis</keyword>
<feature type="region of interest" description="Disordered" evidence="10">
    <location>
        <begin position="27"/>
        <end position="54"/>
    </location>
</feature>
<dbReference type="Proteomes" id="UP001597158">
    <property type="component" value="Unassembled WGS sequence"/>
</dbReference>
<dbReference type="Gene3D" id="1.10.287.500">
    <property type="entry name" value="Helix hairpin bin"/>
    <property type="match status" value="1"/>
</dbReference>
<evidence type="ECO:0000256" key="5">
    <source>
        <dbReference type="ARBA" id="ARBA00022500"/>
    </source>
</evidence>
<evidence type="ECO:0000256" key="10">
    <source>
        <dbReference type="SAM" id="MobiDB-lite"/>
    </source>
</evidence>
<dbReference type="SUPFAM" id="SSF75708">
    <property type="entry name" value="Chemotaxis phosphatase CheZ"/>
    <property type="match status" value="1"/>
</dbReference>
<comment type="similarity">
    <text evidence="2">Belongs to the CheZ family.</text>
</comment>
<comment type="subcellular location">
    <subcellularLocation>
        <location evidence="1">Cytoplasm</location>
    </subcellularLocation>
</comment>
<name>A0ABW3WK24_9RHOO</name>
<dbReference type="PANTHER" id="PTHR43693">
    <property type="entry name" value="PROTEIN PHOSPHATASE CHEZ"/>
    <property type="match status" value="1"/>
</dbReference>
<accession>A0ABW3WK24</accession>
<gene>
    <name evidence="11" type="primary">cheZ</name>
    <name evidence="11" type="ORF">ACFQ4M_18935</name>
</gene>
<keyword evidence="6" id="KW-0283">Flagellar rotation</keyword>
<evidence type="ECO:0000256" key="7">
    <source>
        <dbReference type="ARBA" id="ARBA00022801"/>
    </source>
</evidence>
<organism evidence="11 12">
    <name type="scientific">Thauera mechernichensis</name>
    <dbReference type="NCBI Taxonomy" id="82788"/>
    <lineage>
        <taxon>Bacteria</taxon>
        <taxon>Pseudomonadati</taxon>
        <taxon>Pseudomonadota</taxon>
        <taxon>Betaproteobacteria</taxon>
        <taxon>Rhodocyclales</taxon>
        <taxon>Zoogloeaceae</taxon>
        <taxon>Thauera</taxon>
    </lineage>
</organism>
<dbReference type="NCBIfam" id="NF008368">
    <property type="entry name" value="PRK11166.1"/>
    <property type="match status" value="1"/>
</dbReference>
<comment type="caution">
    <text evidence="11">The sequence shown here is derived from an EMBL/GenBank/DDBJ whole genome shotgun (WGS) entry which is preliminary data.</text>
</comment>
<evidence type="ECO:0000313" key="12">
    <source>
        <dbReference type="Proteomes" id="UP001597158"/>
    </source>
</evidence>
<evidence type="ECO:0000256" key="4">
    <source>
        <dbReference type="ARBA" id="ARBA00022490"/>
    </source>
</evidence>
<protein>
    <recommendedName>
        <fullName evidence="3">Protein phosphatase CheZ</fullName>
    </recommendedName>
    <alternativeName>
        <fullName evidence="9">Chemotaxis protein CheZ</fullName>
    </alternativeName>
</protein>
<evidence type="ECO:0000256" key="2">
    <source>
        <dbReference type="ARBA" id="ARBA00005908"/>
    </source>
</evidence>
<evidence type="ECO:0000256" key="1">
    <source>
        <dbReference type="ARBA" id="ARBA00004496"/>
    </source>
</evidence>
<evidence type="ECO:0000256" key="9">
    <source>
        <dbReference type="ARBA" id="ARBA00029599"/>
    </source>
</evidence>
<keyword evidence="12" id="KW-1185">Reference proteome</keyword>
<dbReference type="EMBL" id="JBHTMC010000035">
    <property type="protein sequence ID" value="MFD1265655.1"/>
    <property type="molecule type" value="Genomic_DNA"/>
</dbReference>
<evidence type="ECO:0000313" key="11">
    <source>
        <dbReference type="EMBL" id="MFD1265655.1"/>
    </source>
</evidence>
<dbReference type="InterPro" id="IPR007439">
    <property type="entry name" value="Chemotax_Pase_CheZ"/>
</dbReference>
<keyword evidence="8" id="KW-0904">Protein phosphatase</keyword>
<dbReference type="InterPro" id="IPR050992">
    <property type="entry name" value="CheZ_family_phosphatases"/>
</dbReference>
<proteinExistence type="inferred from homology"/>
<keyword evidence="7 11" id="KW-0378">Hydrolase</keyword>
<evidence type="ECO:0000256" key="6">
    <source>
        <dbReference type="ARBA" id="ARBA00022779"/>
    </source>
</evidence>
<evidence type="ECO:0000256" key="3">
    <source>
        <dbReference type="ARBA" id="ARBA00018484"/>
    </source>
</evidence>